<organism evidence="1 2">
    <name type="scientific">Planomonospora corallina</name>
    <dbReference type="NCBI Taxonomy" id="1806052"/>
    <lineage>
        <taxon>Bacteria</taxon>
        <taxon>Bacillati</taxon>
        <taxon>Actinomycetota</taxon>
        <taxon>Actinomycetes</taxon>
        <taxon>Streptosporangiales</taxon>
        <taxon>Streptosporangiaceae</taxon>
        <taxon>Planomonospora</taxon>
    </lineage>
</organism>
<sequence length="78" mass="8903">MRAQQRGEPVRRNEKRELHRTYSENLASSGFYPFGVVMDNFFTSFLSKAAVIVLEVLTMRLVEALVTAVMRRLGSRPA</sequence>
<reference evidence="2" key="1">
    <citation type="journal article" date="2019" name="Int. J. Syst. Evol. Microbiol.">
        <title>The Global Catalogue of Microorganisms (GCM) 10K type strain sequencing project: providing services to taxonomists for standard genome sequencing and annotation.</title>
        <authorList>
            <consortium name="The Broad Institute Genomics Platform"/>
            <consortium name="The Broad Institute Genome Sequencing Center for Infectious Disease"/>
            <person name="Wu L."/>
            <person name="Ma J."/>
        </authorList>
    </citation>
    <scope>NUCLEOTIDE SEQUENCE [LARGE SCALE GENOMIC DNA]</scope>
    <source>
        <strain evidence="2">TBRC 4489</strain>
    </source>
</reference>
<evidence type="ECO:0000313" key="1">
    <source>
        <dbReference type="EMBL" id="MFC4062206.1"/>
    </source>
</evidence>
<dbReference type="EMBL" id="JBHSBM010000040">
    <property type="protein sequence ID" value="MFC4062206.1"/>
    <property type="molecule type" value="Genomic_DNA"/>
</dbReference>
<keyword evidence="2" id="KW-1185">Reference proteome</keyword>
<gene>
    <name evidence="1" type="ORF">ACFOWE_28210</name>
</gene>
<evidence type="ECO:0000313" key="2">
    <source>
        <dbReference type="Proteomes" id="UP001595850"/>
    </source>
</evidence>
<dbReference type="RefSeq" id="WP_377293088.1">
    <property type="nucleotide sequence ID" value="NZ_JBHSBM010000040.1"/>
</dbReference>
<comment type="caution">
    <text evidence="1">The sequence shown here is derived from an EMBL/GenBank/DDBJ whole genome shotgun (WGS) entry which is preliminary data.</text>
</comment>
<dbReference type="Proteomes" id="UP001595850">
    <property type="component" value="Unassembled WGS sequence"/>
</dbReference>
<name>A0ABV8IFC9_9ACTN</name>
<protein>
    <submittedName>
        <fullName evidence="1">Uncharacterized protein</fullName>
    </submittedName>
</protein>
<proteinExistence type="predicted"/>
<accession>A0ABV8IFC9</accession>